<dbReference type="SUPFAM" id="SSF55874">
    <property type="entry name" value="ATPase domain of HSP90 chaperone/DNA topoisomerase II/histidine kinase"/>
    <property type="match status" value="1"/>
</dbReference>
<dbReference type="GO" id="GO:0004673">
    <property type="term" value="F:protein histidine kinase activity"/>
    <property type="evidence" value="ECO:0007669"/>
    <property type="project" value="UniProtKB-EC"/>
</dbReference>
<dbReference type="Proteomes" id="UP001597180">
    <property type="component" value="Unassembled WGS sequence"/>
</dbReference>
<keyword evidence="2" id="KW-0812">Transmembrane</keyword>
<dbReference type="InterPro" id="IPR050640">
    <property type="entry name" value="Bact_2-comp_sensor_kinase"/>
</dbReference>
<reference evidence="6" key="1">
    <citation type="journal article" date="2019" name="Int. J. Syst. Evol. Microbiol.">
        <title>The Global Catalogue of Microorganisms (GCM) 10K type strain sequencing project: providing services to taxonomists for standard genome sequencing and annotation.</title>
        <authorList>
            <consortium name="The Broad Institute Genomics Platform"/>
            <consortium name="The Broad Institute Genome Sequencing Center for Infectious Disease"/>
            <person name="Wu L."/>
            <person name="Ma J."/>
        </authorList>
    </citation>
    <scope>NUCLEOTIDE SEQUENCE [LARGE SCALE GENOMIC DNA]</scope>
    <source>
        <strain evidence="6">CCUG 53270</strain>
    </source>
</reference>
<gene>
    <name evidence="5" type="ORF">ACFQ4B_14300</name>
</gene>
<evidence type="ECO:0000313" key="5">
    <source>
        <dbReference type="EMBL" id="MFD1221293.1"/>
    </source>
</evidence>
<name>A0ABW3UKM6_9BACL</name>
<sequence length="593" mass="67996">MRELTVLNLFKKVRIDRLFFSSFAVFITALLLIFTWISYSFTSRELAENTSFYQQDLLGELNKQLDIQLRSIEQMSLAASRNIDTIGFDPLEKDSFERLRRKKDLLNMLANITYSTTMVQSIYLYTDTPELTDSQAPVRFLDLRGIKEESWYPEIQKNDFTWIADHMIQTNTGPQHFIGFARKVYNNSGKYYGLLVLNIKASAIEQLVRGETEGRSRILLDAGGKTISSIGNPVLSESELASIRAERNKSGSVRLPAAEGREDVLLVWNKTRSDWMLVETTPWSSIVTGSVRLAYVLITVGLSAIFIASFFTLFLSRQFTKPIRHLLAVMGGVPASTSISNLPTDYTNEFGNMFNGYRRQMERIEELLESLKEQHKRQREAEIHALQAMINPHFLYNTLDQLNWLAIESGQEKISEILSLMGKMFRIGLSNGETMIPVTDELLHADCYLQIQKVRWGERLSYTIHVDEEVKSLLIPRMTLQPFIENAIIHGFHGRRSGHIAIYGLLRDQHVEFRIEDNGAGLRDDWNTRKKRKTGGYGIRNVKDRIDAFWGAPYGVKLENREQEGTRVTIILPVTVNRQEEVERYDVEGSHCG</sequence>
<keyword evidence="2" id="KW-0472">Membrane</keyword>
<feature type="domain" description="Signal transduction histidine kinase internal region" evidence="4">
    <location>
        <begin position="381"/>
        <end position="460"/>
    </location>
</feature>
<dbReference type="InterPro" id="IPR036890">
    <property type="entry name" value="HATPase_C_sf"/>
</dbReference>
<keyword evidence="2" id="KW-1133">Transmembrane helix</keyword>
<evidence type="ECO:0000259" key="4">
    <source>
        <dbReference type="Pfam" id="PF06580"/>
    </source>
</evidence>
<dbReference type="Pfam" id="PF02518">
    <property type="entry name" value="HATPase_c"/>
    <property type="match status" value="1"/>
</dbReference>
<evidence type="ECO:0000313" key="6">
    <source>
        <dbReference type="Proteomes" id="UP001597180"/>
    </source>
</evidence>
<dbReference type="EMBL" id="JBHTLU010000015">
    <property type="protein sequence ID" value="MFD1221293.1"/>
    <property type="molecule type" value="Genomic_DNA"/>
</dbReference>
<dbReference type="Gene3D" id="3.30.565.10">
    <property type="entry name" value="Histidine kinase-like ATPase, C-terminal domain"/>
    <property type="match status" value="1"/>
</dbReference>
<keyword evidence="5" id="KW-0418">Kinase</keyword>
<proteinExistence type="predicted"/>
<comment type="caution">
    <text evidence="5">The sequence shown here is derived from an EMBL/GenBank/DDBJ whole genome shotgun (WGS) entry which is preliminary data.</text>
</comment>
<keyword evidence="1" id="KW-0175">Coiled coil</keyword>
<evidence type="ECO:0000259" key="3">
    <source>
        <dbReference type="Pfam" id="PF02518"/>
    </source>
</evidence>
<dbReference type="RefSeq" id="WP_345589898.1">
    <property type="nucleotide sequence ID" value="NZ_BAABJG010000021.1"/>
</dbReference>
<evidence type="ECO:0000256" key="1">
    <source>
        <dbReference type="SAM" id="Coils"/>
    </source>
</evidence>
<dbReference type="InterPro" id="IPR010559">
    <property type="entry name" value="Sig_transdc_His_kin_internal"/>
</dbReference>
<feature type="coiled-coil region" evidence="1">
    <location>
        <begin position="354"/>
        <end position="381"/>
    </location>
</feature>
<feature type="transmembrane region" description="Helical" evidence="2">
    <location>
        <begin position="293"/>
        <end position="315"/>
    </location>
</feature>
<dbReference type="PANTHER" id="PTHR34220:SF7">
    <property type="entry name" value="SENSOR HISTIDINE KINASE YPDA"/>
    <property type="match status" value="1"/>
</dbReference>
<keyword evidence="5" id="KW-0808">Transferase</keyword>
<dbReference type="Pfam" id="PF06580">
    <property type="entry name" value="His_kinase"/>
    <property type="match status" value="1"/>
</dbReference>
<accession>A0ABW3UKM6</accession>
<dbReference type="PANTHER" id="PTHR34220">
    <property type="entry name" value="SENSOR HISTIDINE KINASE YPDA"/>
    <property type="match status" value="1"/>
</dbReference>
<feature type="transmembrane region" description="Helical" evidence="2">
    <location>
        <begin position="18"/>
        <end position="39"/>
    </location>
</feature>
<keyword evidence="6" id="KW-1185">Reference proteome</keyword>
<evidence type="ECO:0000256" key="2">
    <source>
        <dbReference type="SAM" id="Phobius"/>
    </source>
</evidence>
<organism evidence="5 6">
    <name type="scientific">Paenibacillus vulneris</name>
    <dbReference type="NCBI Taxonomy" id="1133364"/>
    <lineage>
        <taxon>Bacteria</taxon>
        <taxon>Bacillati</taxon>
        <taxon>Bacillota</taxon>
        <taxon>Bacilli</taxon>
        <taxon>Bacillales</taxon>
        <taxon>Paenibacillaceae</taxon>
        <taxon>Paenibacillus</taxon>
    </lineage>
</organism>
<protein>
    <submittedName>
        <fullName evidence="5">Sensor histidine kinase</fullName>
        <ecNumber evidence="5">2.7.13.3</ecNumber>
    </submittedName>
</protein>
<dbReference type="EC" id="2.7.13.3" evidence="5"/>
<dbReference type="Gene3D" id="6.10.340.10">
    <property type="match status" value="1"/>
</dbReference>
<dbReference type="InterPro" id="IPR003594">
    <property type="entry name" value="HATPase_dom"/>
</dbReference>
<feature type="domain" description="Histidine kinase/HSP90-like ATPase" evidence="3">
    <location>
        <begin position="479"/>
        <end position="575"/>
    </location>
</feature>